<organism evidence="1 3">
    <name type="scientific">Brassica cretica</name>
    <name type="common">Mustard</name>
    <dbReference type="NCBI Taxonomy" id="69181"/>
    <lineage>
        <taxon>Eukaryota</taxon>
        <taxon>Viridiplantae</taxon>
        <taxon>Streptophyta</taxon>
        <taxon>Embryophyta</taxon>
        <taxon>Tracheophyta</taxon>
        <taxon>Spermatophyta</taxon>
        <taxon>Magnoliopsida</taxon>
        <taxon>eudicotyledons</taxon>
        <taxon>Gunneridae</taxon>
        <taxon>Pentapetalae</taxon>
        <taxon>rosids</taxon>
        <taxon>malvids</taxon>
        <taxon>Brassicales</taxon>
        <taxon>Brassicaceae</taxon>
        <taxon>Brassiceae</taxon>
        <taxon>Brassica</taxon>
    </lineage>
</organism>
<dbReference type="Gene3D" id="2.40.50.140">
    <property type="entry name" value="Nucleic acid-binding proteins"/>
    <property type="match status" value="1"/>
</dbReference>
<evidence type="ECO:0000313" key="1">
    <source>
        <dbReference type="EMBL" id="KAF2565327.1"/>
    </source>
</evidence>
<evidence type="ECO:0000313" key="2">
    <source>
        <dbReference type="EMBL" id="KAF2603610.1"/>
    </source>
</evidence>
<comment type="caution">
    <text evidence="1">The sequence shown here is derived from an EMBL/GenBank/DDBJ whole genome shotgun (WGS) entry which is preliminary data.</text>
</comment>
<dbReference type="AlphaFoldDB" id="A0A8S9I7I9"/>
<sequence length="220" mass="25137">MAMTKVFFSDLKSGQCSSVVEARLLRFWEAKNAKRGGELICLVYRFWFPVKDSANVPFEFTPFISTDRFLTAFQSTMMQVTISASRLPQFRERLHAGTMFSVSGFDISRCAQNFRLTDSPLMIRFNESTSFEELTEPVSPLAEEAFRFRNQQELIGLANTNTQLPGNDIGFKLDVDIIGEIVSVKSTDWRKASKQFSRDRFKNLSIKLKQDGSLHSNNDE</sequence>
<name>A0A8S9I7I9_BRACR</name>
<evidence type="ECO:0000313" key="3">
    <source>
        <dbReference type="Proteomes" id="UP000712281"/>
    </source>
</evidence>
<evidence type="ECO:0008006" key="4">
    <source>
        <dbReference type="Google" id="ProtNLM"/>
    </source>
</evidence>
<proteinExistence type="predicted"/>
<dbReference type="EMBL" id="QGKY02000094">
    <property type="protein sequence ID" value="KAF2603610.1"/>
    <property type="molecule type" value="Genomic_DNA"/>
</dbReference>
<reference evidence="1" key="1">
    <citation type="submission" date="2019-12" db="EMBL/GenBank/DDBJ databases">
        <title>Genome sequencing and annotation of Brassica cretica.</title>
        <authorList>
            <person name="Studholme D.J."/>
            <person name="Sarris P.F."/>
        </authorList>
    </citation>
    <scope>NUCLEOTIDE SEQUENCE</scope>
    <source>
        <strain evidence="1">PFS-001/15</strain>
        <strain evidence="2">PFS-102/07</strain>
        <tissue evidence="1">Leaf</tissue>
    </source>
</reference>
<dbReference type="Proteomes" id="UP000712281">
    <property type="component" value="Unassembled WGS sequence"/>
</dbReference>
<dbReference type="EMBL" id="QGKW02001911">
    <property type="protein sequence ID" value="KAF2565327.1"/>
    <property type="molecule type" value="Genomic_DNA"/>
</dbReference>
<dbReference type="InterPro" id="IPR012340">
    <property type="entry name" value="NA-bd_OB-fold"/>
</dbReference>
<accession>A0A8S9I7I9</accession>
<gene>
    <name evidence="1" type="ORF">F2Q68_00026766</name>
    <name evidence="2" type="ORF">F2Q70_00027219</name>
</gene>
<protein>
    <recommendedName>
        <fullName evidence="4">DUF223 domain-containing protein</fullName>
    </recommendedName>
</protein>